<reference evidence="1" key="1">
    <citation type="submission" date="2022-04" db="EMBL/GenBank/DDBJ databases">
        <title>Carnegiea gigantea Genome sequencing and assembly v2.</title>
        <authorList>
            <person name="Copetti D."/>
            <person name="Sanderson M.J."/>
            <person name="Burquez A."/>
            <person name="Wojciechowski M.F."/>
        </authorList>
    </citation>
    <scope>NUCLEOTIDE SEQUENCE</scope>
    <source>
        <strain evidence="1">SGP5-SGP5p</strain>
        <tissue evidence="1">Aerial part</tissue>
    </source>
</reference>
<sequence length="151" mass="17291">MSRDLEKENNRGSPHRQRDVHAAPLLVALMVACLELVVKELENPTDEKKKGKDIGDLVVHCKDKTIRIMDVKIEKYNCIELFRDARTSTNESGIEFSKLTNFWKDVRSKYIPICIYDLKKPTDNQKHVESLDKISVSVAQPLPQAVTIETK</sequence>
<evidence type="ECO:0000313" key="2">
    <source>
        <dbReference type="Proteomes" id="UP001153076"/>
    </source>
</evidence>
<dbReference type="EMBL" id="JAKOGI010002034">
    <property type="protein sequence ID" value="KAJ8423186.1"/>
    <property type="molecule type" value="Genomic_DNA"/>
</dbReference>
<comment type="caution">
    <text evidence="1">The sequence shown here is derived from an EMBL/GenBank/DDBJ whole genome shotgun (WGS) entry which is preliminary data.</text>
</comment>
<organism evidence="1 2">
    <name type="scientific">Carnegiea gigantea</name>
    <dbReference type="NCBI Taxonomy" id="171969"/>
    <lineage>
        <taxon>Eukaryota</taxon>
        <taxon>Viridiplantae</taxon>
        <taxon>Streptophyta</taxon>
        <taxon>Embryophyta</taxon>
        <taxon>Tracheophyta</taxon>
        <taxon>Spermatophyta</taxon>
        <taxon>Magnoliopsida</taxon>
        <taxon>eudicotyledons</taxon>
        <taxon>Gunneridae</taxon>
        <taxon>Pentapetalae</taxon>
        <taxon>Caryophyllales</taxon>
        <taxon>Cactineae</taxon>
        <taxon>Cactaceae</taxon>
        <taxon>Cactoideae</taxon>
        <taxon>Echinocereeae</taxon>
        <taxon>Carnegiea</taxon>
    </lineage>
</organism>
<proteinExistence type="predicted"/>
<dbReference type="AlphaFoldDB" id="A0A9Q1JK64"/>
<dbReference type="Proteomes" id="UP001153076">
    <property type="component" value="Unassembled WGS sequence"/>
</dbReference>
<accession>A0A9Q1JK64</accession>
<keyword evidence="2" id="KW-1185">Reference proteome</keyword>
<gene>
    <name evidence="1" type="ORF">Cgig2_002557</name>
</gene>
<evidence type="ECO:0000313" key="1">
    <source>
        <dbReference type="EMBL" id="KAJ8423186.1"/>
    </source>
</evidence>
<protein>
    <submittedName>
        <fullName evidence="1">Uncharacterized protein</fullName>
    </submittedName>
</protein>
<dbReference type="PROSITE" id="PS51257">
    <property type="entry name" value="PROKAR_LIPOPROTEIN"/>
    <property type="match status" value="1"/>
</dbReference>
<name>A0A9Q1JK64_9CARY</name>